<dbReference type="Proteomes" id="UP000550729">
    <property type="component" value="Unassembled WGS sequence"/>
</dbReference>
<keyword evidence="2" id="KW-1185">Reference proteome</keyword>
<evidence type="ECO:0000313" key="1">
    <source>
        <dbReference type="EMBL" id="NMO05020.1"/>
    </source>
</evidence>
<name>A0A848L1X8_9ACTN</name>
<accession>A0A848L1X8</accession>
<dbReference type="EMBL" id="JABBNB010000047">
    <property type="protein sequence ID" value="NMO05020.1"/>
    <property type="molecule type" value="Genomic_DNA"/>
</dbReference>
<organism evidence="1 2">
    <name type="scientific">Gordonia asplenii</name>
    <dbReference type="NCBI Taxonomy" id="2725283"/>
    <lineage>
        <taxon>Bacteria</taxon>
        <taxon>Bacillati</taxon>
        <taxon>Actinomycetota</taxon>
        <taxon>Actinomycetes</taxon>
        <taxon>Mycobacteriales</taxon>
        <taxon>Gordoniaceae</taxon>
        <taxon>Gordonia</taxon>
    </lineage>
</organism>
<protein>
    <submittedName>
        <fullName evidence="1">Uncharacterized protein</fullName>
    </submittedName>
</protein>
<dbReference type="AlphaFoldDB" id="A0A848L1X8"/>
<dbReference type="RefSeq" id="WP_170197521.1">
    <property type="nucleotide sequence ID" value="NZ_JABBNB010000047.1"/>
</dbReference>
<proteinExistence type="predicted"/>
<evidence type="ECO:0000313" key="2">
    <source>
        <dbReference type="Proteomes" id="UP000550729"/>
    </source>
</evidence>
<gene>
    <name evidence="1" type="ORF">HH308_27745</name>
</gene>
<reference evidence="1 2" key="1">
    <citation type="submission" date="2020-04" db="EMBL/GenBank/DDBJ databases">
        <title>Gordonia sp. nov. TBRC 11910.</title>
        <authorList>
            <person name="Suriyachadkun C."/>
        </authorList>
    </citation>
    <scope>NUCLEOTIDE SEQUENCE [LARGE SCALE GENOMIC DNA]</scope>
    <source>
        <strain evidence="1 2">TBRC 11910</strain>
    </source>
</reference>
<comment type="caution">
    <text evidence="1">The sequence shown here is derived from an EMBL/GenBank/DDBJ whole genome shotgun (WGS) entry which is preliminary data.</text>
</comment>
<sequence length="283" mass="31763">MEPFDAALRPITMPRLSPPSDDQARFHADYLERIPIAWGWDLVADIPLPPFRSRSEFDRFLTHLREHVARSTKATSARSMAVVSEVIDEARTRRRPRREIPLTATELAATFIVNFPAPWTVPTLAAALRGAGTTMTLDAADRWTLVGPPRIMARPTPEGGWHTTVFDDKRRRRCLLDDREFVILVMQHHLQLGQSPAPCPLGWALGTRELTRAIPRAIASRLTDGRRGLTAEHAEWIAHQAICYAADPMSVSPADIAELRRLRALSSAQARTDRMARMSDRSA</sequence>